<keyword evidence="2" id="KW-1185">Reference proteome</keyword>
<comment type="caution">
    <text evidence="1">The sequence shown here is derived from an EMBL/GenBank/DDBJ whole genome shotgun (WGS) entry which is preliminary data.</text>
</comment>
<evidence type="ECO:0000313" key="2">
    <source>
        <dbReference type="Proteomes" id="UP001596514"/>
    </source>
</evidence>
<organism evidence="1 2">
    <name type="scientific">Streptosporangium amethystogenes subsp. fukuiense</name>
    <dbReference type="NCBI Taxonomy" id="698418"/>
    <lineage>
        <taxon>Bacteria</taxon>
        <taxon>Bacillati</taxon>
        <taxon>Actinomycetota</taxon>
        <taxon>Actinomycetes</taxon>
        <taxon>Streptosporangiales</taxon>
        <taxon>Streptosporangiaceae</taxon>
        <taxon>Streptosporangium</taxon>
    </lineage>
</organism>
<name>A0ABW2T8D5_9ACTN</name>
<proteinExistence type="predicted"/>
<protein>
    <submittedName>
        <fullName evidence="1">Uncharacterized protein</fullName>
    </submittedName>
</protein>
<sequence length="62" mass="7039">MNDHDGHDWHTRSRHHTSEGLVRYQTCRCGTWRVLCGALDPPAAAVVAWSARRSAPSDRARR</sequence>
<dbReference type="Proteomes" id="UP001596514">
    <property type="component" value="Unassembled WGS sequence"/>
</dbReference>
<dbReference type="EMBL" id="JBHTEE010000001">
    <property type="protein sequence ID" value="MFC7604081.1"/>
    <property type="molecule type" value="Genomic_DNA"/>
</dbReference>
<accession>A0ABW2T8D5</accession>
<evidence type="ECO:0000313" key="1">
    <source>
        <dbReference type="EMBL" id="MFC7604081.1"/>
    </source>
</evidence>
<gene>
    <name evidence="1" type="ORF">ACFQVD_28610</name>
</gene>
<dbReference type="RefSeq" id="WP_343981158.1">
    <property type="nucleotide sequence ID" value="NZ_BAAAGK010000210.1"/>
</dbReference>
<reference evidence="2" key="1">
    <citation type="journal article" date="2019" name="Int. J. Syst. Evol. Microbiol.">
        <title>The Global Catalogue of Microorganisms (GCM) 10K type strain sequencing project: providing services to taxonomists for standard genome sequencing and annotation.</title>
        <authorList>
            <consortium name="The Broad Institute Genomics Platform"/>
            <consortium name="The Broad Institute Genome Sequencing Center for Infectious Disease"/>
            <person name="Wu L."/>
            <person name="Ma J."/>
        </authorList>
    </citation>
    <scope>NUCLEOTIDE SEQUENCE [LARGE SCALE GENOMIC DNA]</scope>
    <source>
        <strain evidence="2">JCM 10083</strain>
    </source>
</reference>